<evidence type="ECO:0000313" key="3">
    <source>
        <dbReference type="Proteomes" id="UP000245133"/>
    </source>
</evidence>
<keyword evidence="1" id="KW-0812">Transmembrane</keyword>
<dbReference type="RefSeq" id="WP_135355069.1">
    <property type="nucleotide sequence ID" value="NZ_BFBB01000008.1"/>
</dbReference>
<feature type="transmembrane region" description="Helical" evidence="1">
    <location>
        <begin position="12"/>
        <end position="34"/>
    </location>
</feature>
<dbReference type="EMBL" id="BFBB01000008">
    <property type="protein sequence ID" value="GBF51409.1"/>
    <property type="molecule type" value="Genomic_DNA"/>
</dbReference>
<comment type="caution">
    <text evidence="2">The sequence shown here is derived from an EMBL/GenBank/DDBJ whole genome shotgun (WGS) entry which is preliminary data.</text>
</comment>
<sequence length="168" mass="19527">MEYMKMNAQVQLRISLIYLICHLLSYFFISIPYYHLFLKEFYIGNPPVFSSFLVTELDGNLWQERMLYFFPVQMISALLGSLFLGMLYDYLQRLSYAKLILIIFWMKAILGGLVAVPPSPGTLEGFLFLRSEFSVGIQLLVFSEICFQATVCGVLFGFLFKRYVTKIQ</sequence>
<keyword evidence="1" id="KW-0472">Membrane</keyword>
<protein>
    <submittedName>
        <fullName evidence="2">Uncharacterized protein</fullName>
    </submittedName>
</protein>
<keyword evidence="3" id="KW-1185">Reference proteome</keyword>
<dbReference type="OrthoDB" id="341230at2"/>
<dbReference type="AlphaFoldDB" id="A0A2P2E3I2"/>
<organism evidence="2 3">
    <name type="scientific">Leptospira ryugenii</name>
    <dbReference type="NCBI Taxonomy" id="1917863"/>
    <lineage>
        <taxon>Bacteria</taxon>
        <taxon>Pseudomonadati</taxon>
        <taxon>Spirochaetota</taxon>
        <taxon>Spirochaetia</taxon>
        <taxon>Leptospirales</taxon>
        <taxon>Leptospiraceae</taxon>
        <taxon>Leptospira</taxon>
    </lineage>
</organism>
<name>A0A2P2E3I2_9LEPT</name>
<evidence type="ECO:0000256" key="1">
    <source>
        <dbReference type="SAM" id="Phobius"/>
    </source>
</evidence>
<evidence type="ECO:0000313" key="2">
    <source>
        <dbReference type="EMBL" id="GBF51409.1"/>
    </source>
</evidence>
<reference evidence="2 3" key="1">
    <citation type="submission" date="2018-02" db="EMBL/GenBank/DDBJ databases">
        <title>Novel Leptospira species isolated from soil and water in Japan.</title>
        <authorList>
            <person name="Nakao R."/>
            <person name="Masuzawa T."/>
        </authorList>
    </citation>
    <scope>NUCLEOTIDE SEQUENCE [LARGE SCALE GENOMIC DNA]</scope>
    <source>
        <strain evidence="2 3">YH101</strain>
    </source>
</reference>
<feature type="transmembrane region" description="Helical" evidence="1">
    <location>
        <begin position="137"/>
        <end position="160"/>
    </location>
</feature>
<accession>A0A2P2E3I2</accession>
<keyword evidence="1" id="KW-1133">Transmembrane helix</keyword>
<feature type="transmembrane region" description="Helical" evidence="1">
    <location>
        <begin position="99"/>
        <end position="117"/>
    </location>
</feature>
<dbReference type="Proteomes" id="UP000245133">
    <property type="component" value="Unassembled WGS sequence"/>
</dbReference>
<feature type="transmembrane region" description="Helical" evidence="1">
    <location>
        <begin position="66"/>
        <end position="87"/>
    </location>
</feature>
<proteinExistence type="predicted"/>
<gene>
    <name evidence="2" type="ORF">LPTSP4_29450</name>
</gene>